<evidence type="ECO:0000313" key="3">
    <source>
        <dbReference type="EMBL" id="SNT17117.1"/>
    </source>
</evidence>
<dbReference type="EMBL" id="FZOY01000007">
    <property type="protein sequence ID" value="SNT17117.1"/>
    <property type="molecule type" value="Genomic_DNA"/>
</dbReference>
<feature type="compositionally biased region" description="Acidic residues" evidence="1">
    <location>
        <begin position="31"/>
        <end position="63"/>
    </location>
</feature>
<protein>
    <recommendedName>
        <fullName evidence="5">Transferrin-binding protein B C-lobe/N-lobe beta barrel domain-containing protein</fullName>
    </recommendedName>
</protein>
<evidence type="ECO:0000256" key="2">
    <source>
        <dbReference type="SAM" id="SignalP"/>
    </source>
</evidence>
<evidence type="ECO:0000313" key="4">
    <source>
        <dbReference type="Proteomes" id="UP000198426"/>
    </source>
</evidence>
<reference evidence="3 4" key="1">
    <citation type="submission" date="2017-06" db="EMBL/GenBank/DDBJ databases">
        <authorList>
            <person name="Kim H.J."/>
            <person name="Triplett B.A."/>
        </authorList>
    </citation>
    <scope>NUCLEOTIDE SEQUENCE [LARGE SCALE GENOMIC DNA]</scope>
    <source>
        <strain evidence="3 4">DSM 29339</strain>
    </source>
</reference>
<gene>
    <name evidence="3" type="ORF">SAMN05421757_10792</name>
</gene>
<dbReference type="AlphaFoldDB" id="A0A239KFN0"/>
<feature type="signal peptide" evidence="2">
    <location>
        <begin position="1"/>
        <end position="19"/>
    </location>
</feature>
<name>A0A239KFN0_9RHOB</name>
<accession>A0A239KFN0</accession>
<dbReference type="RefSeq" id="WP_089234312.1">
    <property type="nucleotide sequence ID" value="NZ_FZOY01000007.1"/>
</dbReference>
<feature type="region of interest" description="Disordered" evidence="1">
    <location>
        <begin position="23"/>
        <end position="75"/>
    </location>
</feature>
<dbReference type="OrthoDB" id="7739218at2"/>
<feature type="chain" id="PRO_5012399083" description="Transferrin-binding protein B C-lobe/N-lobe beta barrel domain-containing protein" evidence="2">
    <location>
        <begin position="20"/>
        <end position="358"/>
    </location>
</feature>
<sequence length="358" mass="37580">MTKNLALILALLGMLAACSDGSGSNPVFNGDDAEDSDGDTGDGTDGEDGEDGDGTDGGIDGDSDLPPGTESPSAKRGITRYEAYDADSGNGFATNVSYDAASDTFYVKNLGFDGNSETPYTRGVDVGSLGPFAVYEAVDEVVDPLTGTVIEQFPHKAIYGVSKSGDTRFSIVRTGAYVEYGYGGYVYERDGKVVLPASGQAAYSGDYAALRDFNGRGAIEYATGDMTIDIDFEDFEDGGAVKGYVTNRVVFDTAGNDITQDILDSLTTETGVNVTALPTLIFKVGPGHLDSNGELTGELNSYKPNNGGALEEFESGNYYAVISGKDAEEIVGVIVVEGDDPRFEDVTVRETGGFILSR</sequence>
<dbReference type="PROSITE" id="PS51257">
    <property type="entry name" value="PROKAR_LIPOPROTEIN"/>
    <property type="match status" value="1"/>
</dbReference>
<dbReference type="Proteomes" id="UP000198426">
    <property type="component" value="Unassembled WGS sequence"/>
</dbReference>
<organism evidence="3 4">
    <name type="scientific">Tropicimonas sediminicola</name>
    <dbReference type="NCBI Taxonomy" id="1031541"/>
    <lineage>
        <taxon>Bacteria</taxon>
        <taxon>Pseudomonadati</taxon>
        <taxon>Pseudomonadota</taxon>
        <taxon>Alphaproteobacteria</taxon>
        <taxon>Rhodobacterales</taxon>
        <taxon>Roseobacteraceae</taxon>
        <taxon>Tropicimonas</taxon>
    </lineage>
</organism>
<evidence type="ECO:0008006" key="5">
    <source>
        <dbReference type="Google" id="ProtNLM"/>
    </source>
</evidence>
<proteinExistence type="predicted"/>
<evidence type="ECO:0000256" key="1">
    <source>
        <dbReference type="SAM" id="MobiDB-lite"/>
    </source>
</evidence>
<dbReference type="Gene3D" id="2.40.160.90">
    <property type="match status" value="1"/>
</dbReference>
<keyword evidence="2" id="KW-0732">Signal</keyword>
<keyword evidence="4" id="KW-1185">Reference proteome</keyword>